<accession>A0A177JMY1</accession>
<sequence length="64" mass="7006">MEPLHIGLAERCRLQRGHDGQAALWLYAEQRLSGERPLLGVVLLSDTVLKDLAAALGDKEPADK</sequence>
<dbReference type="EMBL" id="LSTR01000044">
    <property type="protein sequence ID" value="OAH42154.1"/>
    <property type="molecule type" value="Genomic_DNA"/>
</dbReference>
<reference evidence="1 2" key="1">
    <citation type="submission" date="2016-02" db="EMBL/GenBank/DDBJ databases">
        <authorList>
            <person name="Wen L."/>
            <person name="He K."/>
            <person name="Yang H."/>
        </authorList>
    </citation>
    <scope>NUCLEOTIDE SEQUENCE [LARGE SCALE GENOMIC DNA]</scope>
    <source>
        <strain evidence="1 2">CD09_2</strain>
    </source>
</reference>
<dbReference type="Proteomes" id="UP000077262">
    <property type="component" value="Unassembled WGS sequence"/>
</dbReference>
<dbReference type="AlphaFoldDB" id="A0A177JMY1"/>
<protein>
    <submittedName>
        <fullName evidence="1">Uncharacterized protein</fullName>
    </submittedName>
</protein>
<gene>
    <name evidence="1" type="ORF">AX777_22185</name>
</gene>
<name>A0A177JMY1_SPHYA</name>
<proteinExistence type="predicted"/>
<dbReference type="RefSeq" id="WP_063976758.1">
    <property type="nucleotide sequence ID" value="NZ_LSTR01000044.1"/>
</dbReference>
<evidence type="ECO:0000313" key="1">
    <source>
        <dbReference type="EMBL" id="OAH42154.1"/>
    </source>
</evidence>
<organism evidence="1 2">
    <name type="scientific">Sphingobium yanoikuyae</name>
    <name type="common">Sphingomonas yanoikuyae</name>
    <dbReference type="NCBI Taxonomy" id="13690"/>
    <lineage>
        <taxon>Bacteria</taxon>
        <taxon>Pseudomonadati</taxon>
        <taxon>Pseudomonadota</taxon>
        <taxon>Alphaproteobacteria</taxon>
        <taxon>Sphingomonadales</taxon>
        <taxon>Sphingomonadaceae</taxon>
        <taxon>Sphingobium</taxon>
    </lineage>
</organism>
<evidence type="ECO:0000313" key="2">
    <source>
        <dbReference type="Proteomes" id="UP000077262"/>
    </source>
</evidence>
<comment type="caution">
    <text evidence="1">The sequence shown here is derived from an EMBL/GenBank/DDBJ whole genome shotgun (WGS) entry which is preliminary data.</text>
</comment>